<feature type="compositionally biased region" description="Low complexity" evidence="1">
    <location>
        <begin position="127"/>
        <end position="139"/>
    </location>
</feature>
<feature type="domain" description="DUF7587" evidence="2">
    <location>
        <begin position="246"/>
        <end position="403"/>
    </location>
</feature>
<dbReference type="OrthoDB" id="3483554at2759"/>
<feature type="compositionally biased region" description="Basic and acidic residues" evidence="1">
    <location>
        <begin position="144"/>
        <end position="154"/>
    </location>
</feature>
<evidence type="ECO:0000313" key="4">
    <source>
        <dbReference type="Proteomes" id="UP000431533"/>
    </source>
</evidence>
<gene>
    <name evidence="3" type="ORF">LHYA1_G007031</name>
</gene>
<dbReference type="EMBL" id="QGMH01000139">
    <property type="protein sequence ID" value="TVY24243.1"/>
    <property type="molecule type" value="Genomic_DNA"/>
</dbReference>
<reference evidence="3 4" key="1">
    <citation type="submission" date="2018-05" db="EMBL/GenBank/DDBJ databases">
        <title>Genome sequencing and assembly of the regulated plant pathogen Lachnellula willkommii and related sister species for the development of diagnostic species identification markers.</title>
        <authorList>
            <person name="Giroux E."/>
            <person name="Bilodeau G."/>
        </authorList>
    </citation>
    <scope>NUCLEOTIDE SEQUENCE [LARGE SCALE GENOMIC DNA]</scope>
    <source>
        <strain evidence="3 4">CBS 185.66</strain>
    </source>
</reference>
<feature type="region of interest" description="Disordered" evidence="1">
    <location>
        <begin position="52"/>
        <end position="154"/>
    </location>
</feature>
<evidence type="ECO:0000256" key="1">
    <source>
        <dbReference type="SAM" id="MobiDB-lite"/>
    </source>
</evidence>
<evidence type="ECO:0000259" key="2">
    <source>
        <dbReference type="Pfam" id="PF24494"/>
    </source>
</evidence>
<comment type="caution">
    <text evidence="3">The sequence shown here is derived from an EMBL/GenBank/DDBJ whole genome shotgun (WGS) entry which is preliminary data.</text>
</comment>
<feature type="compositionally biased region" description="Basic and acidic residues" evidence="1">
    <location>
        <begin position="87"/>
        <end position="102"/>
    </location>
</feature>
<accession>A0A8H8QX19</accession>
<evidence type="ECO:0000313" key="3">
    <source>
        <dbReference type="EMBL" id="TVY24243.1"/>
    </source>
</evidence>
<dbReference type="AlphaFoldDB" id="A0A8H8QX19"/>
<name>A0A8H8QX19_9HELO</name>
<organism evidence="3 4">
    <name type="scientific">Lachnellula hyalina</name>
    <dbReference type="NCBI Taxonomy" id="1316788"/>
    <lineage>
        <taxon>Eukaryota</taxon>
        <taxon>Fungi</taxon>
        <taxon>Dikarya</taxon>
        <taxon>Ascomycota</taxon>
        <taxon>Pezizomycotina</taxon>
        <taxon>Leotiomycetes</taxon>
        <taxon>Helotiales</taxon>
        <taxon>Lachnaceae</taxon>
        <taxon>Lachnellula</taxon>
    </lineage>
</organism>
<sequence length="451" mass="50347">MAATKRLPDLVPSLCSNQDKDDWGLTSFKDIMGSPDEDDMATEGGKLAVAADVSEPAESSMSGRDSANLLLDISDDGSDGEGVMGNKDVKRKASMDHSDKHNAKIPRIGSQNPSESAEIPTDNDDQASIASEASNNAESPTEDNEVHDSTDILKDKGHSTVVNLLEKRLRGSRGIKSQENLKYCLRMIDVLKLKYKEALGYKEKSRKGRKGCHPFTKEEFMARLGGRLGEEENIHPWATPSDPTGIPGLVMRAWDEISQCQIKDPRCGFLSGSSDAYLDDFDGRKLAITRHSEWVQRKKTAFISTTSSLKEIFNTRIPHFKRRQEKKKIPDNTKLTLINTRARLAAGLPILRMEEELKYYKVTNTYGNPFDVQYRGNSFYEHEYLMPFSIGPEQIVGTWALRDIEAWIANHGGTYENWFDMVGIPAFQEHERVRLGGIATVCKSGCDCCGQ</sequence>
<dbReference type="RefSeq" id="XP_031003031.1">
    <property type="nucleotide sequence ID" value="XM_031151963.1"/>
</dbReference>
<dbReference type="Pfam" id="PF24494">
    <property type="entry name" value="DUF7587"/>
    <property type="match status" value="1"/>
</dbReference>
<dbReference type="InterPro" id="IPR056009">
    <property type="entry name" value="DUF7587"/>
</dbReference>
<keyword evidence="4" id="KW-1185">Reference proteome</keyword>
<proteinExistence type="predicted"/>
<protein>
    <recommendedName>
        <fullName evidence="2">DUF7587 domain-containing protein</fullName>
    </recommendedName>
</protein>
<dbReference type="GeneID" id="41987229"/>
<dbReference type="Proteomes" id="UP000431533">
    <property type="component" value="Unassembled WGS sequence"/>
</dbReference>